<accession>A0A2N5ZBT7</accession>
<protein>
    <submittedName>
        <fullName evidence="2">Uncharacterized protein</fullName>
    </submittedName>
</protein>
<comment type="caution">
    <text evidence="2">The sequence shown here is derived from an EMBL/GenBank/DDBJ whole genome shotgun (WGS) entry which is preliminary data.</text>
</comment>
<dbReference type="EMBL" id="PKTG01000122">
    <property type="protein sequence ID" value="PLX16142.1"/>
    <property type="molecule type" value="Genomic_DNA"/>
</dbReference>
<proteinExistence type="predicted"/>
<evidence type="ECO:0000313" key="3">
    <source>
        <dbReference type="Proteomes" id="UP000234857"/>
    </source>
</evidence>
<reference evidence="2 3" key="1">
    <citation type="submission" date="2017-11" db="EMBL/GenBank/DDBJ databases">
        <title>Genome-resolved metagenomics identifies genetic mobility, metabolic interactions, and unexpected diversity in perchlorate-reducing communities.</title>
        <authorList>
            <person name="Barnum T.P."/>
            <person name="Figueroa I.A."/>
            <person name="Carlstrom C.I."/>
            <person name="Lucas L.N."/>
            <person name="Engelbrektson A.L."/>
            <person name="Coates J.D."/>
        </authorList>
    </citation>
    <scope>NUCLEOTIDE SEQUENCE [LARGE SCALE GENOMIC DNA]</scope>
    <source>
        <strain evidence="2">BM706</strain>
    </source>
</reference>
<dbReference type="Proteomes" id="UP000234857">
    <property type="component" value="Unassembled WGS sequence"/>
</dbReference>
<gene>
    <name evidence="2" type="ORF">C0601_10990</name>
</gene>
<name>A0A2N5ZBT7_MUIH1</name>
<evidence type="ECO:0000313" key="2">
    <source>
        <dbReference type="EMBL" id="PLX16142.1"/>
    </source>
</evidence>
<dbReference type="AlphaFoldDB" id="A0A2N5ZBT7"/>
<organism evidence="2 3">
    <name type="scientific">Muiribacterium halophilum</name>
    <dbReference type="NCBI Taxonomy" id="2053465"/>
    <lineage>
        <taxon>Bacteria</taxon>
        <taxon>Candidatus Muiribacteriota</taxon>
        <taxon>Candidatus Muiribacteriia</taxon>
        <taxon>Candidatus Muiribacteriales</taxon>
        <taxon>Candidatus Muiribacteriaceae</taxon>
        <taxon>Candidatus Muiribacterium</taxon>
    </lineage>
</organism>
<evidence type="ECO:0000256" key="1">
    <source>
        <dbReference type="SAM" id="Phobius"/>
    </source>
</evidence>
<keyword evidence="1" id="KW-0812">Transmembrane</keyword>
<sequence length="120" mass="13740">MLEFFVGIALGIAIGIYFEYSKSIKSINCNIPEEKTQKLKKGQSCSTLGLCEIKLRLLILKLHEQKKTHLLVFFWSIVISFVVIGFIFLNDSFTAGGGYMDKLIRTLEKINYSIQQDWGR</sequence>
<keyword evidence="1" id="KW-1133">Transmembrane helix</keyword>
<keyword evidence="1" id="KW-0472">Membrane</keyword>
<feature type="transmembrane region" description="Helical" evidence="1">
    <location>
        <begin position="70"/>
        <end position="89"/>
    </location>
</feature>